<dbReference type="Proteomes" id="UP000002282">
    <property type="component" value="Chromosome 2R"/>
</dbReference>
<dbReference type="AlphaFoldDB" id="A0A0R1DW35"/>
<dbReference type="InterPro" id="IPR010512">
    <property type="entry name" value="DUF1091"/>
</dbReference>
<dbReference type="PANTHER" id="PTHR20898">
    <property type="entry name" value="DAEDALUS ON 3-RELATED-RELATED"/>
    <property type="match status" value="1"/>
</dbReference>
<evidence type="ECO:0000256" key="1">
    <source>
        <dbReference type="SAM" id="SignalP"/>
    </source>
</evidence>
<evidence type="ECO:0000313" key="2">
    <source>
        <dbReference type="EMBL" id="KRJ99440.1"/>
    </source>
</evidence>
<dbReference type="KEGG" id="dya:Dyak_GE29024"/>
<reference evidence="2 3" key="2">
    <citation type="journal article" date="2007" name="PLoS Biol.">
        <title>Principles of genome evolution in the Drosophila melanogaster species group.</title>
        <authorList>
            <person name="Ranz J.M."/>
            <person name="Maurin D."/>
            <person name="Chan Y.S."/>
            <person name="von Grotthuss M."/>
            <person name="Hillier L.W."/>
            <person name="Roote J."/>
            <person name="Ashburner M."/>
            <person name="Bergman C.M."/>
        </authorList>
    </citation>
    <scope>NUCLEOTIDE SEQUENCE [LARGE SCALE GENOMIC DNA]</scope>
    <source>
        <strain evidence="3">Tai18E2 / Tucson 14021-0261.01</strain>
    </source>
</reference>
<dbReference type="PANTHER" id="PTHR20898:SF0">
    <property type="entry name" value="DAEDALUS ON 3-RELATED"/>
    <property type="match status" value="1"/>
</dbReference>
<accession>A0A0R1DW35</accession>
<feature type="chain" id="PRO_5006402955" description="MD-2-related lipid-recognition domain-containing protein" evidence="1">
    <location>
        <begin position="21"/>
        <end position="178"/>
    </location>
</feature>
<proteinExistence type="predicted"/>
<sequence length="178" mass="20803">MRFTMFRVFCTLLLALELRGQSITRHTNDKCEVLDKSFVEFPICNLKSLGRGIIAENVYIKILKLPVQKISVNFAVYKKLSGYHPFLFNVTVDLCHYMKHPNPINIVHYFHIALKPFSNFNHSCPYNVNNNYHDIVVKDFALTDQMFARIPLPIENYMFSIEMATLNTYFDVNVDNQN</sequence>
<keyword evidence="3" id="KW-1185">Reference proteome</keyword>
<feature type="signal peptide" evidence="1">
    <location>
        <begin position="1"/>
        <end position="20"/>
    </location>
</feature>
<organism evidence="2 3">
    <name type="scientific">Drosophila yakuba</name>
    <name type="common">Fruit fly</name>
    <dbReference type="NCBI Taxonomy" id="7245"/>
    <lineage>
        <taxon>Eukaryota</taxon>
        <taxon>Metazoa</taxon>
        <taxon>Ecdysozoa</taxon>
        <taxon>Arthropoda</taxon>
        <taxon>Hexapoda</taxon>
        <taxon>Insecta</taxon>
        <taxon>Pterygota</taxon>
        <taxon>Neoptera</taxon>
        <taxon>Endopterygota</taxon>
        <taxon>Diptera</taxon>
        <taxon>Brachycera</taxon>
        <taxon>Muscomorpha</taxon>
        <taxon>Ephydroidea</taxon>
        <taxon>Drosophilidae</taxon>
        <taxon>Drosophila</taxon>
        <taxon>Sophophora</taxon>
    </lineage>
</organism>
<name>A0A0R1DW35_DROYA</name>
<evidence type="ECO:0000313" key="3">
    <source>
        <dbReference type="Proteomes" id="UP000002282"/>
    </source>
</evidence>
<reference evidence="2 3" key="1">
    <citation type="journal article" date="2007" name="Nature">
        <title>Evolution of genes and genomes on the Drosophila phylogeny.</title>
        <authorList>
            <consortium name="Drosophila 12 Genomes Consortium"/>
            <person name="Clark A.G."/>
            <person name="Eisen M.B."/>
            <person name="Smith D.R."/>
            <person name="Bergman C.M."/>
            <person name="Oliver B."/>
            <person name="Markow T.A."/>
            <person name="Kaufman T.C."/>
            <person name="Kellis M."/>
            <person name="Gelbart W."/>
            <person name="Iyer V.N."/>
            <person name="Pollard D.A."/>
            <person name="Sackton T.B."/>
            <person name="Larracuente A.M."/>
            <person name="Singh N.D."/>
            <person name="Abad J.P."/>
            <person name="Abt D.N."/>
            <person name="Adryan B."/>
            <person name="Aguade M."/>
            <person name="Akashi H."/>
            <person name="Anderson W.W."/>
            <person name="Aquadro C.F."/>
            <person name="Ardell D.H."/>
            <person name="Arguello R."/>
            <person name="Artieri C.G."/>
            <person name="Barbash D.A."/>
            <person name="Barker D."/>
            <person name="Barsanti P."/>
            <person name="Batterham P."/>
            <person name="Batzoglou S."/>
            <person name="Begun D."/>
            <person name="Bhutkar A."/>
            <person name="Blanco E."/>
            <person name="Bosak S.A."/>
            <person name="Bradley R.K."/>
            <person name="Brand A.D."/>
            <person name="Brent M.R."/>
            <person name="Brooks A.N."/>
            <person name="Brown R.H."/>
            <person name="Butlin R.K."/>
            <person name="Caggese C."/>
            <person name="Calvi B.R."/>
            <person name="Bernardo de Carvalho A."/>
            <person name="Caspi A."/>
            <person name="Castrezana S."/>
            <person name="Celniker S.E."/>
            <person name="Chang J.L."/>
            <person name="Chapple C."/>
            <person name="Chatterji S."/>
            <person name="Chinwalla A."/>
            <person name="Civetta A."/>
            <person name="Clifton S.W."/>
            <person name="Comeron J.M."/>
            <person name="Costello J.C."/>
            <person name="Coyne J.A."/>
            <person name="Daub J."/>
            <person name="David R.G."/>
            <person name="Delcher A.L."/>
            <person name="Delehaunty K."/>
            <person name="Do C.B."/>
            <person name="Ebling H."/>
            <person name="Edwards K."/>
            <person name="Eickbush T."/>
            <person name="Evans J.D."/>
            <person name="Filipski A."/>
            <person name="Findeiss S."/>
            <person name="Freyhult E."/>
            <person name="Fulton L."/>
            <person name="Fulton R."/>
            <person name="Garcia A.C."/>
            <person name="Gardiner A."/>
            <person name="Garfield D.A."/>
            <person name="Garvin B.E."/>
            <person name="Gibson G."/>
            <person name="Gilbert D."/>
            <person name="Gnerre S."/>
            <person name="Godfrey J."/>
            <person name="Good R."/>
            <person name="Gotea V."/>
            <person name="Gravely B."/>
            <person name="Greenberg A.J."/>
            <person name="Griffiths-Jones S."/>
            <person name="Gross S."/>
            <person name="Guigo R."/>
            <person name="Gustafson E.A."/>
            <person name="Haerty W."/>
            <person name="Hahn M.W."/>
            <person name="Halligan D.L."/>
            <person name="Halpern A.L."/>
            <person name="Halter G.M."/>
            <person name="Han M.V."/>
            <person name="Heger A."/>
            <person name="Hillier L."/>
            <person name="Hinrichs A.S."/>
            <person name="Holmes I."/>
            <person name="Hoskins R.A."/>
            <person name="Hubisz M.J."/>
            <person name="Hultmark D."/>
            <person name="Huntley M.A."/>
            <person name="Jaffe D.B."/>
            <person name="Jagadeeshan S."/>
            <person name="Jeck W.R."/>
            <person name="Johnson J."/>
            <person name="Jones C.D."/>
            <person name="Jordan W.C."/>
            <person name="Karpen G.H."/>
            <person name="Kataoka E."/>
            <person name="Keightley P.D."/>
            <person name="Kheradpour P."/>
            <person name="Kirkness E.F."/>
            <person name="Koerich L.B."/>
            <person name="Kristiansen K."/>
            <person name="Kudrna D."/>
            <person name="Kulathinal R.J."/>
            <person name="Kumar S."/>
            <person name="Kwok R."/>
            <person name="Lander E."/>
            <person name="Langley C.H."/>
            <person name="Lapoint R."/>
            <person name="Lazzaro B.P."/>
            <person name="Lee S.J."/>
            <person name="Levesque L."/>
            <person name="Li R."/>
            <person name="Lin C.F."/>
            <person name="Lin M.F."/>
            <person name="Lindblad-Toh K."/>
            <person name="Llopart A."/>
            <person name="Long M."/>
            <person name="Low L."/>
            <person name="Lozovsky E."/>
            <person name="Lu J."/>
            <person name="Luo M."/>
            <person name="Machado C.A."/>
            <person name="Makalowski W."/>
            <person name="Marzo M."/>
            <person name="Matsuda M."/>
            <person name="Matzkin L."/>
            <person name="McAllister B."/>
            <person name="McBride C.S."/>
            <person name="McKernan B."/>
            <person name="McKernan K."/>
            <person name="Mendez-Lago M."/>
            <person name="Minx P."/>
            <person name="Mollenhauer M.U."/>
            <person name="Montooth K."/>
            <person name="Mount S.M."/>
            <person name="Mu X."/>
            <person name="Myers E."/>
            <person name="Negre B."/>
            <person name="Newfeld S."/>
            <person name="Nielsen R."/>
            <person name="Noor M.A."/>
            <person name="O'Grady P."/>
            <person name="Pachter L."/>
            <person name="Papaceit M."/>
            <person name="Parisi M.J."/>
            <person name="Parisi M."/>
            <person name="Parts L."/>
            <person name="Pedersen J.S."/>
            <person name="Pesole G."/>
            <person name="Phillippy A.M."/>
            <person name="Ponting C.P."/>
            <person name="Pop M."/>
            <person name="Porcelli D."/>
            <person name="Powell J.R."/>
            <person name="Prohaska S."/>
            <person name="Pruitt K."/>
            <person name="Puig M."/>
            <person name="Quesneville H."/>
            <person name="Ram K.R."/>
            <person name="Rand D."/>
            <person name="Rasmussen M.D."/>
            <person name="Reed L.K."/>
            <person name="Reenan R."/>
            <person name="Reily A."/>
            <person name="Remington K.A."/>
            <person name="Rieger T.T."/>
            <person name="Ritchie M.G."/>
            <person name="Robin C."/>
            <person name="Rogers Y.H."/>
            <person name="Rohde C."/>
            <person name="Rozas J."/>
            <person name="Rubenfield M.J."/>
            <person name="Ruiz A."/>
            <person name="Russo S."/>
            <person name="Salzberg S.L."/>
            <person name="Sanchez-Gracia A."/>
            <person name="Saranga D.J."/>
            <person name="Sato H."/>
            <person name="Schaeffer S.W."/>
            <person name="Schatz M.C."/>
            <person name="Schlenke T."/>
            <person name="Schwartz R."/>
            <person name="Segarra C."/>
            <person name="Singh R.S."/>
            <person name="Sirot L."/>
            <person name="Sirota M."/>
            <person name="Sisneros N.B."/>
            <person name="Smith C.D."/>
            <person name="Smith T.F."/>
            <person name="Spieth J."/>
            <person name="Stage D.E."/>
            <person name="Stark A."/>
            <person name="Stephan W."/>
            <person name="Strausberg R.L."/>
            <person name="Strempel S."/>
            <person name="Sturgill D."/>
            <person name="Sutton G."/>
            <person name="Sutton G.G."/>
            <person name="Tao W."/>
            <person name="Teichmann S."/>
            <person name="Tobari Y.N."/>
            <person name="Tomimura Y."/>
            <person name="Tsolas J.M."/>
            <person name="Valente V.L."/>
            <person name="Venter E."/>
            <person name="Venter J.C."/>
            <person name="Vicario S."/>
            <person name="Vieira F.G."/>
            <person name="Vilella A.J."/>
            <person name="Villasante A."/>
            <person name="Walenz B."/>
            <person name="Wang J."/>
            <person name="Wasserman M."/>
            <person name="Watts T."/>
            <person name="Wilson D."/>
            <person name="Wilson R.K."/>
            <person name="Wing R.A."/>
            <person name="Wolfner M.F."/>
            <person name="Wong A."/>
            <person name="Wong G.K."/>
            <person name="Wu C.I."/>
            <person name="Wu G."/>
            <person name="Yamamoto D."/>
            <person name="Yang H.P."/>
            <person name="Yang S.P."/>
            <person name="Yorke J.A."/>
            <person name="Yoshida K."/>
            <person name="Zdobnov E."/>
            <person name="Zhang P."/>
            <person name="Zhang Y."/>
            <person name="Zimin A.V."/>
            <person name="Baldwin J."/>
            <person name="Abdouelleil A."/>
            <person name="Abdulkadir J."/>
            <person name="Abebe A."/>
            <person name="Abera B."/>
            <person name="Abreu J."/>
            <person name="Acer S.C."/>
            <person name="Aftuck L."/>
            <person name="Alexander A."/>
            <person name="An P."/>
            <person name="Anderson E."/>
            <person name="Anderson S."/>
            <person name="Arachi H."/>
            <person name="Azer M."/>
            <person name="Bachantsang P."/>
            <person name="Barry A."/>
            <person name="Bayul T."/>
            <person name="Berlin A."/>
            <person name="Bessette D."/>
            <person name="Bloom T."/>
            <person name="Blye J."/>
            <person name="Boguslavskiy L."/>
            <person name="Bonnet C."/>
            <person name="Boukhgalter B."/>
            <person name="Bourzgui I."/>
            <person name="Brown A."/>
            <person name="Cahill P."/>
            <person name="Channer S."/>
            <person name="Cheshatsang Y."/>
            <person name="Chuda L."/>
            <person name="Citroen M."/>
            <person name="Collymore A."/>
            <person name="Cooke P."/>
            <person name="Costello M."/>
            <person name="D'Aco K."/>
            <person name="Daza R."/>
            <person name="De Haan G."/>
            <person name="DeGray S."/>
            <person name="DeMaso C."/>
            <person name="Dhargay N."/>
            <person name="Dooley K."/>
            <person name="Dooley E."/>
            <person name="Doricent M."/>
            <person name="Dorje P."/>
            <person name="Dorjee K."/>
            <person name="Dupes A."/>
            <person name="Elong R."/>
            <person name="Falk J."/>
            <person name="Farina A."/>
            <person name="Faro S."/>
            <person name="Ferguson D."/>
            <person name="Fisher S."/>
            <person name="Foley C.D."/>
            <person name="Franke A."/>
            <person name="Friedrich D."/>
            <person name="Gadbois L."/>
            <person name="Gearin G."/>
            <person name="Gearin C.R."/>
            <person name="Giannoukos G."/>
            <person name="Goode T."/>
            <person name="Graham J."/>
            <person name="Grandbois E."/>
            <person name="Grewal S."/>
            <person name="Gyaltsen K."/>
            <person name="Hafez N."/>
            <person name="Hagos B."/>
            <person name="Hall J."/>
            <person name="Henson C."/>
            <person name="Hollinger A."/>
            <person name="Honan T."/>
            <person name="Huard M.D."/>
            <person name="Hughes L."/>
            <person name="Hurhula B."/>
            <person name="Husby M.E."/>
            <person name="Kamat A."/>
            <person name="Kanga B."/>
            <person name="Kashin S."/>
            <person name="Khazanovich D."/>
            <person name="Kisner P."/>
            <person name="Lance K."/>
            <person name="Lara M."/>
            <person name="Lee W."/>
            <person name="Lennon N."/>
            <person name="Letendre F."/>
            <person name="LeVine R."/>
            <person name="Lipovsky A."/>
            <person name="Liu X."/>
            <person name="Liu J."/>
            <person name="Liu S."/>
            <person name="Lokyitsang T."/>
            <person name="Lokyitsang Y."/>
            <person name="Lubonja R."/>
            <person name="Lui A."/>
            <person name="MacDonald P."/>
            <person name="Magnisalis V."/>
            <person name="Maru K."/>
            <person name="Matthews C."/>
            <person name="McCusker W."/>
            <person name="McDonough S."/>
            <person name="Mehta T."/>
            <person name="Meldrim J."/>
            <person name="Meneus L."/>
            <person name="Mihai O."/>
            <person name="Mihalev A."/>
            <person name="Mihova T."/>
            <person name="Mittelman R."/>
            <person name="Mlenga V."/>
            <person name="Montmayeur A."/>
            <person name="Mulrain L."/>
            <person name="Navidi A."/>
            <person name="Naylor J."/>
            <person name="Negash T."/>
            <person name="Nguyen T."/>
            <person name="Nguyen N."/>
            <person name="Nicol R."/>
            <person name="Norbu C."/>
            <person name="Norbu N."/>
            <person name="Novod N."/>
            <person name="O'Neill B."/>
            <person name="Osman S."/>
            <person name="Markiewicz E."/>
            <person name="Oyono O.L."/>
            <person name="Patti C."/>
            <person name="Phunkhang P."/>
            <person name="Pierre F."/>
            <person name="Priest M."/>
            <person name="Raghuraman S."/>
            <person name="Rege F."/>
            <person name="Reyes R."/>
            <person name="Rise C."/>
            <person name="Rogov P."/>
            <person name="Ross K."/>
            <person name="Ryan E."/>
            <person name="Settipalli S."/>
            <person name="Shea T."/>
            <person name="Sherpa N."/>
            <person name="Shi L."/>
            <person name="Shih D."/>
            <person name="Sparrow T."/>
            <person name="Spaulding J."/>
            <person name="Stalker J."/>
            <person name="Stange-Thomann N."/>
            <person name="Stavropoulos S."/>
            <person name="Stone C."/>
            <person name="Strader C."/>
            <person name="Tesfaye S."/>
            <person name="Thomson T."/>
            <person name="Thoulutsang Y."/>
            <person name="Thoulutsang D."/>
            <person name="Topham K."/>
            <person name="Topping I."/>
            <person name="Tsamla T."/>
            <person name="Vassiliev H."/>
            <person name="Vo A."/>
            <person name="Wangchuk T."/>
            <person name="Wangdi T."/>
            <person name="Weiand M."/>
            <person name="Wilkinson J."/>
            <person name="Wilson A."/>
            <person name="Yadav S."/>
            <person name="Young G."/>
            <person name="Yu Q."/>
            <person name="Zembek L."/>
            <person name="Zhong D."/>
            <person name="Zimmer A."/>
            <person name="Zwirko Z."/>
            <person name="Jaffe D.B."/>
            <person name="Alvarez P."/>
            <person name="Brockman W."/>
            <person name="Butler J."/>
            <person name="Chin C."/>
            <person name="Gnerre S."/>
            <person name="Grabherr M."/>
            <person name="Kleber M."/>
            <person name="Mauceli E."/>
            <person name="MacCallum I."/>
        </authorList>
    </citation>
    <scope>NUCLEOTIDE SEQUENCE [LARGE SCALE GENOMIC DNA]</scope>
    <source>
        <strain evidence="3">Tai18E2 / Tucson 14021-0261.01</strain>
    </source>
</reference>
<keyword evidence="1" id="KW-0732">Signal</keyword>
<dbReference type="EMBL" id="CM000158">
    <property type="protein sequence ID" value="KRJ99440.1"/>
    <property type="molecule type" value="Genomic_DNA"/>
</dbReference>
<dbReference type="OrthoDB" id="7789165at2759"/>
<dbReference type="Pfam" id="PF06477">
    <property type="entry name" value="DUF1091"/>
    <property type="match status" value="1"/>
</dbReference>
<gene>
    <name evidence="2" type="primary">Dyak\GE29024</name>
    <name evidence="2" type="synonym">GE29024</name>
    <name evidence="2" type="ORF">Dyak_GE29024</name>
</gene>
<evidence type="ECO:0008006" key="4">
    <source>
        <dbReference type="Google" id="ProtNLM"/>
    </source>
</evidence>
<protein>
    <recommendedName>
        <fullName evidence="4">MD-2-related lipid-recognition domain-containing protein</fullName>
    </recommendedName>
</protein>
<dbReference type="SMART" id="SM00697">
    <property type="entry name" value="DM8"/>
    <property type="match status" value="1"/>
</dbReference>